<evidence type="ECO:0000259" key="8">
    <source>
        <dbReference type="Pfam" id="PF01321"/>
    </source>
</evidence>
<dbReference type="InterPro" id="IPR032416">
    <property type="entry name" value="Peptidase_M24_C"/>
</dbReference>
<dbReference type="Pfam" id="PF00557">
    <property type="entry name" value="Peptidase_M24"/>
    <property type="match status" value="1"/>
</dbReference>
<dbReference type="PANTHER" id="PTHR43763:SF6">
    <property type="entry name" value="XAA-PRO AMINOPEPTIDASE 1"/>
    <property type="match status" value="1"/>
</dbReference>
<dbReference type="CDD" id="cd01085">
    <property type="entry name" value="APP"/>
    <property type="match status" value="1"/>
</dbReference>
<dbReference type="GO" id="GO:0070006">
    <property type="term" value="F:metalloaminopeptidase activity"/>
    <property type="evidence" value="ECO:0007669"/>
    <property type="project" value="InterPro"/>
</dbReference>
<dbReference type="EMBL" id="BMHV01000002">
    <property type="protein sequence ID" value="GGF53824.1"/>
    <property type="molecule type" value="Genomic_DNA"/>
</dbReference>
<evidence type="ECO:0000256" key="5">
    <source>
        <dbReference type="ARBA" id="ARBA00023049"/>
    </source>
</evidence>
<dbReference type="InterPro" id="IPR000587">
    <property type="entry name" value="Creatinase_N"/>
</dbReference>
<dbReference type="InterPro" id="IPR036005">
    <property type="entry name" value="Creatinase/aminopeptidase-like"/>
</dbReference>
<evidence type="ECO:0000313" key="11">
    <source>
        <dbReference type="Proteomes" id="UP000632498"/>
    </source>
</evidence>
<keyword evidence="3 6" id="KW-0479">Metal-binding</keyword>
<evidence type="ECO:0000256" key="4">
    <source>
        <dbReference type="ARBA" id="ARBA00022801"/>
    </source>
</evidence>
<dbReference type="GO" id="GO:0005737">
    <property type="term" value="C:cytoplasm"/>
    <property type="evidence" value="ECO:0007669"/>
    <property type="project" value="UniProtKB-ARBA"/>
</dbReference>
<comment type="caution">
    <text evidence="10">The sequence shown here is derived from an EMBL/GenBank/DDBJ whole genome shotgun (WGS) entry which is preliminary data.</text>
</comment>
<reference evidence="10" key="1">
    <citation type="journal article" date="2014" name="Int. J. Syst. Evol. Microbiol.">
        <title>Complete genome sequence of Corynebacterium casei LMG S-19264T (=DSM 44701T), isolated from a smear-ripened cheese.</title>
        <authorList>
            <consortium name="US DOE Joint Genome Institute (JGI-PGF)"/>
            <person name="Walter F."/>
            <person name="Albersmeier A."/>
            <person name="Kalinowski J."/>
            <person name="Ruckert C."/>
        </authorList>
    </citation>
    <scope>NUCLEOTIDE SEQUENCE</scope>
    <source>
        <strain evidence="10">CGMCC 1.15254</strain>
    </source>
</reference>
<feature type="domain" description="Creatinase N-terminal" evidence="8">
    <location>
        <begin position="7"/>
        <end position="137"/>
    </location>
</feature>
<dbReference type="Pfam" id="PF01321">
    <property type="entry name" value="Creatinase_N"/>
    <property type="match status" value="1"/>
</dbReference>
<dbReference type="InterPro" id="IPR000994">
    <property type="entry name" value="Pept_M24"/>
</dbReference>
<sequence>MKDRASRLAALRHEMDIFSMDGFIVPRSDEHQGEYVAPCSERLAWLTGFTGSAGLALVLRDHAAVFVDGRYTLQAEKEVDGACFERCHMTDEPAANWLENHLSKGMVLSYDPWLHTGPSLHRLKQACEKVGAKLAPAPHNFIDAIWTDRPDPPLHPITPHGLEFAGRSHEDKRTEIAAQLDQENQDAMVLSLPDSIAWLFNIRGGDIPCTPVALGFAILYRDATADLFMDHRKIDEDVRTHLEDDIRIFEPKALGQKLDELSTKTVRLEGASTPLWMSERLKKAKANVVLGDDLCALPKACKNDVEVKGMRTAHRRDGAAMVRFLRWLSQQPAGNDINELSVSQKLDGLRAEDDLFFDYSFPTISGAAQNGAIVHYRVSEESSLPLPENGLYLVDSGGQYRDGTTDITRTIVRGVASAEMKDRFTRVLKGHIALGSTRFPKGTTGSQLDVLARHALWQAGLDYDHGTGHGVGSFLNVHEGPQRISKMPSKTALDVGMVVSNEPGYYKTGAYGIRLENLVCVRRCEMESEREMLEFENLTLCPFDVNGIDVSLLSQGEIHWLNSYHKRVRDELTPLLDPQDAAWLAQATQPL</sequence>
<comment type="similarity">
    <text evidence="1 6">Belongs to the peptidase M24B family.</text>
</comment>
<keyword evidence="2" id="KW-0645">Protease</keyword>
<dbReference type="InterPro" id="IPR029149">
    <property type="entry name" value="Creatin/AminoP/Spt16_N"/>
</dbReference>
<evidence type="ECO:0000256" key="6">
    <source>
        <dbReference type="RuleBase" id="RU000590"/>
    </source>
</evidence>
<name>A0A917BP68_9PROT</name>
<gene>
    <name evidence="10" type="ORF">GCM10011332_03970</name>
</gene>
<reference evidence="10" key="2">
    <citation type="submission" date="2020-09" db="EMBL/GenBank/DDBJ databases">
        <authorList>
            <person name="Sun Q."/>
            <person name="Zhou Y."/>
        </authorList>
    </citation>
    <scope>NUCLEOTIDE SEQUENCE</scope>
    <source>
        <strain evidence="10">CGMCC 1.15254</strain>
    </source>
</reference>
<dbReference type="PANTHER" id="PTHR43763">
    <property type="entry name" value="XAA-PRO AMINOPEPTIDASE 1"/>
    <property type="match status" value="1"/>
</dbReference>
<feature type="domain" description="Peptidase M24" evidence="7">
    <location>
        <begin position="309"/>
        <end position="522"/>
    </location>
</feature>
<dbReference type="GO" id="GO:0046872">
    <property type="term" value="F:metal ion binding"/>
    <property type="evidence" value="ECO:0007669"/>
    <property type="project" value="UniProtKB-KW"/>
</dbReference>
<dbReference type="PROSITE" id="PS00491">
    <property type="entry name" value="PROLINE_PEPTIDASE"/>
    <property type="match status" value="1"/>
</dbReference>
<dbReference type="SUPFAM" id="SSF55920">
    <property type="entry name" value="Creatinase/aminopeptidase"/>
    <property type="match status" value="1"/>
</dbReference>
<dbReference type="InterPro" id="IPR001131">
    <property type="entry name" value="Peptidase_M24B_aminopep-P_CS"/>
</dbReference>
<dbReference type="Pfam" id="PF16189">
    <property type="entry name" value="Creatinase_N_2"/>
    <property type="match status" value="1"/>
</dbReference>
<dbReference type="Pfam" id="PF16188">
    <property type="entry name" value="Peptidase_M24_C"/>
    <property type="match status" value="1"/>
</dbReference>
<dbReference type="RefSeq" id="WP_188660734.1">
    <property type="nucleotide sequence ID" value="NZ_BMHV01000002.1"/>
</dbReference>
<dbReference type="InterPro" id="IPR033740">
    <property type="entry name" value="Pept_M24B"/>
</dbReference>
<keyword evidence="4" id="KW-0378">Hydrolase</keyword>
<dbReference type="GO" id="GO:0006508">
    <property type="term" value="P:proteolysis"/>
    <property type="evidence" value="ECO:0007669"/>
    <property type="project" value="UniProtKB-KW"/>
</dbReference>
<keyword evidence="10" id="KW-0031">Aminopeptidase</keyword>
<accession>A0A917BP68</accession>
<keyword evidence="5" id="KW-0482">Metalloprotease</keyword>
<evidence type="ECO:0000259" key="7">
    <source>
        <dbReference type="Pfam" id="PF00557"/>
    </source>
</evidence>
<evidence type="ECO:0000313" key="10">
    <source>
        <dbReference type="EMBL" id="GGF53824.1"/>
    </source>
</evidence>
<evidence type="ECO:0000256" key="1">
    <source>
        <dbReference type="ARBA" id="ARBA00008766"/>
    </source>
</evidence>
<evidence type="ECO:0000256" key="2">
    <source>
        <dbReference type="ARBA" id="ARBA00022670"/>
    </source>
</evidence>
<keyword evidence="11" id="KW-1185">Reference proteome</keyword>
<evidence type="ECO:0000259" key="9">
    <source>
        <dbReference type="Pfam" id="PF16188"/>
    </source>
</evidence>
<dbReference type="AlphaFoldDB" id="A0A917BP68"/>
<dbReference type="InterPro" id="IPR050422">
    <property type="entry name" value="X-Pro_aminopeptidase_P"/>
</dbReference>
<protein>
    <submittedName>
        <fullName evidence="10">Xaa-Pro aminopeptidase</fullName>
    </submittedName>
</protein>
<feature type="domain" description="Peptidase M24 C-terminal" evidence="9">
    <location>
        <begin position="531"/>
        <end position="591"/>
    </location>
</feature>
<proteinExistence type="inferred from homology"/>
<dbReference type="Gene3D" id="3.90.230.10">
    <property type="entry name" value="Creatinase/methionine aminopeptidase superfamily"/>
    <property type="match status" value="1"/>
</dbReference>
<dbReference type="SUPFAM" id="SSF53092">
    <property type="entry name" value="Creatinase/prolidase N-terminal domain"/>
    <property type="match status" value="2"/>
</dbReference>
<dbReference type="FunFam" id="3.90.230.10:FF:000009">
    <property type="entry name" value="xaa-Pro aminopeptidase 2"/>
    <property type="match status" value="1"/>
</dbReference>
<dbReference type="Proteomes" id="UP000632498">
    <property type="component" value="Unassembled WGS sequence"/>
</dbReference>
<evidence type="ECO:0000256" key="3">
    <source>
        <dbReference type="ARBA" id="ARBA00022723"/>
    </source>
</evidence>
<dbReference type="Gene3D" id="3.40.350.10">
    <property type="entry name" value="Creatinase/prolidase N-terminal domain"/>
    <property type="match status" value="2"/>
</dbReference>
<organism evidence="10 11">
    <name type="scientific">Terasakiella brassicae</name>
    <dbReference type="NCBI Taxonomy" id="1634917"/>
    <lineage>
        <taxon>Bacteria</taxon>
        <taxon>Pseudomonadati</taxon>
        <taxon>Pseudomonadota</taxon>
        <taxon>Alphaproteobacteria</taxon>
        <taxon>Rhodospirillales</taxon>
        <taxon>Terasakiellaceae</taxon>
        <taxon>Terasakiella</taxon>
    </lineage>
</organism>